<evidence type="ECO:0000313" key="3">
    <source>
        <dbReference type="EMBL" id="NMI00790.1"/>
    </source>
</evidence>
<proteinExistence type="predicted"/>
<keyword evidence="2" id="KW-0472">Membrane</keyword>
<dbReference type="EMBL" id="JAAXLA010000065">
    <property type="protein sequence ID" value="NMI00790.1"/>
    <property type="molecule type" value="Genomic_DNA"/>
</dbReference>
<feature type="region of interest" description="Disordered" evidence="1">
    <location>
        <begin position="137"/>
        <end position="185"/>
    </location>
</feature>
<dbReference type="RefSeq" id="WP_169384258.1">
    <property type="nucleotide sequence ID" value="NZ_JAAXLA010000065.1"/>
</dbReference>
<dbReference type="Proteomes" id="UP000820669">
    <property type="component" value="Unassembled WGS sequence"/>
</dbReference>
<gene>
    <name evidence="3" type="ORF">HF526_26290</name>
</gene>
<feature type="transmembrane region" description="Helical" evidence="2">
    <location>
        <begin position="115"/>
        <end position="133"/>
    </location>
</feature>
<evidence type="ECO:0000313" key="4">
    <source>
        <dbReference type="Proteomes" id="UP000820669"/>
    </source>
</evidence>
<comment type="caution">
    <text evidence="3">The sequence shown here is derived from an EMBL/GenBank/DDBJ whole genome shotgun (WGS) entry which is preliminary data.</text>
</comment>
<accession>A0ABX1SKJ0</accession>
<protein>
    <submittedName>
        <fullName evidence="3">Uncharacterized protein</fullName>
    </submittedName>
</protein>
<keyword evidence="2" id="KW-1133">Transmembrane helix</keyword>
<keyword evidence="4" id="KW-1185">Reference proteome</keyword>
<organism evidence="3 4">
    <name type="scientific">Pseudonocardia acidicola</name>
    <dbReference type="NCBI Taxonomy" id="2724939"/>
    <lineage>
        <taxon>Bacteria</taxon>
        <taxon>Bacillati</taxon>
        <taxon>Actinomycetota</taxon>
        <taxon>Actinomycetes</taxon>
        <taxon>Pseudonocardiales</taxon>
        <taxon>Pseudonocardiaceae</taxon>
        <taxon>Pseudonocardia</taxon>
    </lineage>
</organism>
<evidence type="ECO:0000256" key="2">
    <source>
        <dbReference type="SAM" id="Phobius"/>
    </source>
</evidence>
<keyword evidence="2" id="KW-0812">Transmembrane</keyword>
<reference evidence="3 4" key="1">
    <citation type="submission" date="2020-04" db="EMBL/GenBank/DDBJ databases">
        <authorList>
            <person name="Klaysubun C."/>
            <person name="Duangmal K."/>
            <person name="Lipun K."/>
        </authorList>
    </citation>
    <scope>NUCLEOTIDE SEQUENCE [LARGE SCALE GENOMIC DNA]</scope>
    <source>
        <strain evidence="3 4">K10HN5</strain>
    </source>
</reference>
<feature type="transmembrane region" description="Helical" evidence="2">
    <location>
        <begin position="12"/>
        <end position="29"/>
    </location>
</feature>
<name>A0ABX1SKJ0_9PSEU</name>
<sequence length="185" mass="19454">MLRRIPRSIRWAVLVAIIGVVASVFPSWVTGPPAAVFADAALRAGPAPTGPASGRPPIAVRQTRLGDIPSGQQMQLQDWMEEISAQTGPVDFSAVAQPRLSLPPPPTGDGGVGNLTVRGIVVLGLLGTVIGLARMVRDRRRTPTPPPVVVPAPRRAPDQDPRPATVRPELPVTGVTGPPPSPQRR</sequence>
<evidence type="ECO:0000256" key="1">
    <source>
        <dbReference type="SAM" id="MobiDB-lite"/>
    </source>
</evidence>